<dbReference type="Gene3D" id="1.10.287.130">
    <property type="match status" value="1"/>
</dbReference>
<organism evidence="10 11">
    <name type="scientific">Dyadobacter psychrophilus</name>
    <dbReference type="NCBI Taxonomy" id="651661"/>
    <lineage>
        <taxon>Bacteria</taxon>
        <taxon>Pseudomonadati</taxon>
        <taxon>Bacteroidota</taxon>
        <taxon>Cytophagia</taxon>
        <taxon>Cytophagales</taxon>
        <taxon>Spirosomataceae</taxon>
        <taxon>Dyadobacter</taxon>
    </lineage>
</organism>
<keyword evidence="10" id="KW-0418">Kinase</keyword>
<evidence type="ECO:0000256" key="6">
    <source>
        <dbReference type="SAM" id="Coils"/>
    </source>
</evidence>
<dbReference type="Pfam" id="PF02518">
    <property type="entry name" value="HATPase_c"/>
    <property type="match status" value="1"/>
</dbReference>
<dbReference type="InterPro" id="IPR003661">
    <property type="entry name" value="HisK_dim/P_dom"/>
</dbReference>
<dbReference type="CDD" id="cd17546">
    <property type="entry name" value="REC_hyHK_CKI1_RcsC-like"/>
    <property type="match status" value="1"/>
</dbReference>
<dbReference type="Gene3D" id="3.30.565.10">
    <property type="entry name" value="Histidine kinase-like ATPase, C-terminal domain"/>
    <property type="match status" value="1"/>
</dbReference>
<dbReference type="OrthoDB" id="9811889at2"/>
<feature type="transmembrane region" description="Helical" evidence="7">
    <location>
        <begin position="18"/>
        <end position="37"/>
    </location>
</feature>
<dbReference type="Gene3D" id="3.40.50.2300">
    <property type="match status" value="1"/>
</dbReference>
<dbReference type="SUPFAM" id="SSF55874">
    <property type="entry name" value="ATPase domain of HSP90 chaperone/DNA topoisomerase II/histidine kinase"/>
    <property type="match status" value="1"/>
</dbReference>
<feature type="domain" description="Response regulatory" evidence="9">
    <location>
        <begin position="590"/>
        <end position="708"/>
    </location>
</feature>
<keyword evidence="7" id="KW-1133">Transmembrane helix</keyword>
<keyword evidence="6" id="KW-0175">Coiled coil</keyword>
<feature type="coiled-coil region" evidence="6">
    <location>
        <begin position="250"/>
        <end position="278"/>
    </location>
</feature>
<evidence type="ECO:0000256" key="1">
    <source>
        <dbReference type="ARBA" id="ARBA00000085"/>
    </source>
</evidence>
<dbReference type="PANTHER" id="PTHR45339:SF1">
    <property type="entry name" value="HYBRID SIGNAL TRANSDUCTION HISTIDINE KINASE J"/>
    <property type="match status" value="1"/>
</dbReference>
<dbReference type="InterPro" id="IPR004358">
    <property type="entry name" value="Sig_transdc_His_kin-like_C"/>
</dbReference>
<feature type="domain" description="Histidine kinase" evidence="8">
    <location>
        <begin position="342"/>
        <end position="565"/>
    </location>
</feature>
<dbReference type="AlphaFoldDB" id="A0A1T5HJW2"/>
<keyword evidence="7" id="KW-0812">Transmembrane</keyword>
<dbReference type="SMART" id="SM00388">
    <property type="entry name" value="HisKA"/>
    <property type="match status" value="1"/>
</dbReference>
<dbReference type="EMBL" id="FUZA01000023">
    <property type="protein sequence ID" value="SKC20926.1"/>
    <property type="molecule type" value="Genomic_DNA"/>
</dbReference>
<sequence>MSNNFINNVAPTASRATFAWTAVLTILLAAFAFATLLTHSKSETIKNNVQVLQLEKDNYLKIDTCIAILYAAENNSRFFVVTQDSAYISAYNKQLQAVVWILGRYQAEREYSNQSLSRLVFEKRLKDQEFIKLRLMVDSLLAFSLNNFDVRVSHSVRPVQKVHAGVKTQRLDSTILPEKRHKRKLVKRLIDAIRDADSVDNHVLKTRNTTILDQDSVKVYLEPLSIQGPVSIQKARRDLSLAEQRLLSINSVLFANLKDALQELKNQEQLEIKILRTALLASTKAKSEEMSMLMWTSVALVFMLSVVIIFNLAKLYKKDATILAFADVTAKASARKGEFLAQVTHEFRTPLNSIIGFSNLIDTEKLAHDQQISFASIKTASQMMLMLVNEILDFSKFESANIILLKEPFRPVDLIDEAVSMLSVLANEKRISLLKQLDPSGTVTLIGDNFRIKQIVVNLISNAIKFTPEHGTITVKLRMENQNKDKGTLVFSIKDSGVGIAKEHLGSIFENFTQIYNGDSKARQAGTGLGLAICKRIVDLYGGQIKVESTLGQGSDFTVRIPLVVSKSASIVPQNSEPKIDATALLKDKKLLIADDTKMNLLLISRIIDKLGASYDLAENGQVAFEMFKANTYDLIITDIAMPIMDGIELTKLIREYYVSEKARIPVIGFTGYIDEDNLGQFRAAGMNEILPKPFDENHFIALSGRLLRLA</sequence>
<dbReference type="InterPro" id="IPR011006">
    <property type="entry name" value="CheY-like_superfamily"/>
</dbReference>
<dbReference type="PRINTS" id="PR00344">
    <property type="entry name" value="BCTRLSENSOR"/>
</dbReference>
<dbReference type="Pfam" id="PF00512">
    <property type="entry name" value="HisKA"/>
    <property type="match status" value="1"/>
</dbReference>
<dbReference type="GO" id="GO:0000155">
    <property type="term" value="F:phosphorelay sensor kinase activity"/>
    <property type="evidence" value="ECO:0007669"/>
    <property type="project" value="InterPro"/>
</dbReference>
<dbReference type="SUPFAM" id="SSF47384">
    <property type="entry name" value="Homodimeric domain of signal transducing histidine kinase"/>
    <property type="match status" value="1"/>
</dbReference>
<keyword evidence="4" id="KW-0902">Two-component regulatory system</keyword>
<keyword evidence="3 5" id="KW-0597">Phosphoprotein</keyword>
<evidence type="ECO:0000256" key="5">
    <source>
        <dbReference type="PROSITE-ProRule" id="PRU00169"/>
    </source>
</evidence>
<evidence type="ECO:0000256" key="2">
    <source>
        <dbReference type="ARBA" id="ARBA00012438"/>
    </source>
</evidence>
<dbReference type="InterPro" id="IPR003594">
    <property type="entry name" value="HATPase_dom"/>
</dbReference>
<keyword evidence="11" id="KW-1185">Reference proteome</keyword>
<dbReference type="SUPFAM" id="SSF52172">
    <property type="entry name" value="CheY-like"/>
    <property type="match status" value="1"/>
</dbReference>
<feature type="modified residue" description="4-aspartylphosphate" evidence="5">
    <location>
        <position position="639"/>
    </location>
</feature>
<dbReference type="FunFam" id="3.30.565.10:FF:000010">
    <property type="entry name" value="Sensor histidine kinase RcsC"/>
    <property type="match status" value="1"/>
</dbReference>
<dbReference type="Pfam" id="PF00072">
    <property type="entry name" value="Response_reg"/>
    <property type="match status" value="1"/>
</dbReference>
<dbReference type="PROSITE" id="PS50110">
    <property type="entry name" value="RESPONSE_REGULATORY"/>
    <property type="match status" value="1"/>
</dbReference>
<dbReference type="CDD" id="cd00082">
    <property type="entry name" value="HisKA"/>
    <property type="match status" value="1"/>
</dbReference>
<dbReference type="InterPro" id="IPR036890">
    <property type="entry name" value="HATPase_C_sf"/>
</dbReference>
<accession>A0A1T5HJW2</accession>
<reference evidence="11" key="1">
    <citation type="submission" date="2017-02" db="EMBL/GenBank/DDBJ databases">
        <authorList>
            <person name="Varghese N."/>
            <person name="Submissions S."/>
        </authorList>
    </citation>
    <scope>NUCLEOTIDE SEQUENCE [LARGE SCALE GENOMIC DNA]</scope>
    <source>
        <strain evidence="11">DSM 22270</strain>
    </source>
</reference>
<keyword evidence="10" id="KW-0808">Transferase</keyword>
<dbReference type="InterPro" id="IPR001789">
    <property type="entry name" value="Sig_transdc_resp-reg_receiver"/>
</dbReference>
<dbReference type="PANTHER" id="PTHR45339">
    <property type="entry name" value="HYBRID SIGNAL TRANSDUCTION HISTIDINE KINASE J"/>
    <property type="match status" value="1"/>
</dbReference>
<dbReference type="STRING" id="651661.SAMN05660293_05747"/>
<comment type="catalytic activity">
    <reaction evidence="1">
        <text>ATP + protein L-histidine = ADP + protein N-phospho-L-histidine.</text>
        <dbReference type="EC" id="2.7.13.3"/>
    </reaction>
</comment>
<evidence type="ECO:0000313" key="11">
    <source>
        <dbReference type="Proteomes" id="UP000190897"/>
    </source>
</evidence>
<evidence type="ECO:0000313" key="10">
    <source>
        <dbReference type="EMBL" id="SKC20926.1"/>
    </source>
</evidence>
<evidence type="ECO:0000259" key="8">
    <source>
        <dbReference type="PROSITE" id="PS50109"/>
    </source>
</evidence>
<gene>
    <name evidence="10" type="ORF">SAMN05660293_05747</name>
</gene>
<dbReference type="EC" id="2.7.13.3" evidence="2"/>
<keyword evidence="7" id="KW-0472">Membrane</keyword>
<dbReference type="PROSITE" id="PS50109">
    <property type="entry name" value="HIS_KIN"/>
    <property type="match status" value="1"/>
</dbReference>
<proteinExistence type="predicted"/>
<dbReference type="SMART" id="SM00448">
    <property type="entry name" value="REC"/>
    <property type="match status" value="1"/>
</dbReference>
<evidence type="ECO:0000256" key="7">
    <source>
        <dbReference type="SAM" id="Phobius"/>
    </source>
</evidence>
<dbReference type="InterPro" id="IPR036097">
    <property type="entry name" value="HisK_dim/P_sf"/>
</dbReference>
<dbReference type="Proteomes" id="UP000190897">
    <property type="component" value="Unassembled WGS sequence"/>
</dbReference>
<evidence type="ECO:0000256" key="4">
    <source>
        <dbReference type="ARBA" id="ARBA00023012"/>
    </source>
</evidence>
<evidence type="ECO:0000256" key="3">
    <source>
        <dbReference type="ARBA" id="ARBA00022553"/>
    </source>
</evidence>
<dbReference type="SMART" id="SM00387">
    <property type="entry name" value="HATPase_c"/>
    <property type="match status" value="1"/>
</dbReference>
<name>A0A1T5HJW2_9BACT</name>
<dbReference type="InterPro" id="IPR005467">
    <property type="entry name" value="His_kinase_dom"/>
</dbReference>
<dbReference type="CDD" id="cd16922">
    <property type="entry name" value="HATPase_EvgS-ArcB-TorS-like"/>
    <property type="match status" value="1"/>
</dbReference>
<protein>
    <recommendedName>
        <fullName evidence="2">histidine kinase</fullName>
        <ecNumber evidence="2">2.7.13.3</ecNumber>
    </recommendedName>
</protein>
<dbReference type="RefSeq" id="WP_082218156.1">
    <property type="nucleotide sequence ID" value="NZ_FUZA01000023.1"/>
</dbReference>
<evidence type="ECO:0000259" key="9">
    <source>
        <dbReference type="PROSITE" id="PS50110"/>
    </source>
</evidence>
<feature type="transmembrane region" description="Helical" evidence="7">
    <location>
        <begin position="292"/>
        <end position="313"/>
    </location>
</feature>